<accession>A0A9Q9B106</accession>
<name>A0A9Q9B106_9PEZI</name>
<organism evidence="1 2">
    <name type="scientific">Septoria linicola</name>
    <dbReference type="NCBI Taxonomy" id="215465"/>
    <lineage>
        <taxon>Eukaryota</taxon>
        <taxon>Fungi</taxon>
        <taxon>Dikarya</taxon>
        <taxon>Ascomycota</taxon>
        <taxon>Pezizomycotina</taxon>
        <taxon>Dothideomycetes</taxon>
        <taxon>Dothideomycetidae</taxon>
        <taxon>Mycosphaerellales</taxon>
        <taxon>Mycosphaerellaceae</taxon>
        <taxon>Septoria</taxon>
    </lineage>
</organism>
<protein>
    <submittedName>
        <fullName evidence="1">Uncharacterized protein</fullName>
    </submittedName>
</protein>
<evidence type="ECO:0000313" key="1">
    <source>
        <dbReference type="EMBL" id="USW55482.1"/>
    </source>
</evidence>
<dbReference type="Proteomes" id="UP001056384">
    <property type="component" value="Chromosome 7"/>
</dbReference>
<dbReference type="EMBL" id="CP099424">
    <property type="protein sequence ID" value="USW55482.1"/>
    <property type="molecule type" value="Genomic_DNA"/>
</dbReference>
<keyword evidence="2" id="KW-1185">Reference proteome</keyword>
<dbReference type="AlphaFoldDB" id="A0A9Q9B106"/>
<evidence type="ECO:0000313" key="2">
    <source>
        <dbReference type="Proteomes" id="UP001056384"/>
    </source>
</evidence>
<sequence>MEYEVPLQLLPYKPIYTRPPVLYRPDSRLTLRSTRHRKQQKAYPIFNSAAADSAATKVFNITELVEQILQHYEATDYKGYEDVATMSVMLKLQLINKTMRGVVMHSPYFSRLLFLKETPGARRPWFVQVWNSTLNPILTHAPSMLRDCFYPFVQVSWGMSAQQFRLQLKYQYSLQRGLTSPAQQFRGIREKVAKHSEGTWRLMKLHYKQDMTVAITIKVSCRHCGYDSEEEVVLEKGSHQILLAKDASLGDVVDCARDLVTWIEAVALEGHDLENYAGDEW</sequence>
<proteinExistence type="predicted"/>
<reference evidence="1" key="1">
    <citation type="submission" date="2022-06" db="EMBL/GenBank/DDBJ databases">
        <title>Complete genome sequences of two strains of the flax pathogen Septoria linicola.</title>
        <authorList>
            <person name="Lapalu N."/>
            <person name="Simon A."/>
            <person name="Demenou B."/>
            <person name="Paumier D."/>
            <person name="Guillot M.-P."/>
            <person name="Gout L."/>
            <person name="Valade R."/>
        </authorList>
    </citation>
    <scope>NUCLEOTIDE SEQUENCE</scope>
    <source>
        <strain evidence="1">SE15195</strain>
    </source>
</reference>
<gene>
    <name evidence="1" type="ORF">Slin15195_G088010</name>
</gene>